<evidence type="ECO:0000256" key="1">
    <source>
        <dbReference type="SAM" id="SignalP"/>
    </source>
</evidence>
<dbReference type="Proteomes" id="UP000198850">
    <property type="component" value="Unassembled WGS sequence"/>
</dbReference>
<name>A0A1H4DVK5_9SPHI</name>
<keyword evidence="1" id="KW-0732">Signal</keyword>
<accession>A0A1H4DVK5</accession>
<protein>
    <submittedName>
        <fullName evidence="2">Uncharacterized protein</fullName>
    </submittedName>
</protein>
<dbReference type="OrthoDB" id="9848171at2"/>
<dbReference type="RefSeq" id="WP_090556630.1">
    <property type="nucleotide sequence ID" value="NZ_FNRA01000005.1"/>
</dbReference>
<evidence type="ECO:0000313" key="2">
    <source>
        <dbReference type="EMBL" id="SEA76794.1"/>
    </source>
</evidence>
<keyword evidence="3" id="KW-1185">Reference proteome</keyword>
<sequence length="128" mass="14310">MKRSLILLLLVLGAITAKSQTGGIMEYKALPVEGAEETQTNSSLKSEGSLVDAYYLNSYTKKPIKIRLKIVENRYGVFIIASKKLTDSSWSDQSGEPVKPSKLIDSDPMAEYFEYKAFISRLGQTVYF</sequence>
<feature type="chain" id="PRO_5011616148" evidence="1">
    <location>
        <begin position="20"/>
        <end position="128"/>
    </location>
</feature>
<feature type="signal peptide" evidence="1">
    <location>
        <begin position="1"/>
        <end position="19"/>
    </location>
</feature>
<gene>
    <name evidence="2" type="ORF">SAMN05443550_105125</name>
</gene>
<reference evidence="2 3" key="1">
    <citation type="submission" date="2016-10" db="EMBL/GenBank/DDBJ databases">
        <authorList>
            <person name="de Groot N.N."/>
        </authorList>
    </citation>
    <scope>NUCLEOTIDE SEQUENCE [LARGE SCALE GENOMIC DNA]</scope>
    <source>
        <strain evidence="2 3">DSM 19033</strain>
    </source>
</reference>
<organism evidence="2 3">
    <name type="scientific">Pedobacter hartonius</name>
    <dbReference type="NCBI Taxonomy" id="425514"/>
    <lineage>
        <taxon>Bacteria</taxon>
        <taxon>Pseudomonadati</taxon>
        <taxon>Bacteroidota</taxon>
        <taxon>Sphingobacteriia</taxon>
        <taxon>Sphingobacteriales</taxon>
        <taxon>Sphingobacteriaceae</taxon>
        <taxon>Pedobacter</taxon>
    </lineage>
</organism>
<dbReference type="EMBL" id="FNRA01000005">
    <property type="protein sequence ID" value="SEA76794.1"/>
    <property type="molecule type" value="Genomic_DNA"/>
</dbReference>
<proteinExistence type="predicted"/>
<dbReference type="AlphaFoldDB" id="A0A1H4DVK5"/>
<evidence type="ECO:0000313" key="3">
    <source>
        <dbReference type="Proteomes" id="UP000198850"/>
    </source>
</evidence>